<protein>
    <submittedName>
        <fullName evidence="1">Uncharacterized protein</fullName>
    </submittedName>
</protein>
<evidence type="ECO:0000313" key="1">
    <source>
        <dbReference type="EMBL" id="NUU75699.1"/>
    </source>
</evidence>
<comment type="caution">
    <text evidence="1">The sequence shown here is derived from an EMBL/GenBank/DDBJ whole genome shotgun (WGS) entry which is preliminary data.</text>
</comment>
<gene>
    <name evidence="1" type="ORF">HP552_10715</name>
</gene>
<sequence>MSIDKISHFVQSPHYEEMFFSGAKVNILRQLISEYQASLGLQRLEWAERNVVGKFIATKHYDLNNDQLYELLDSHGVLPKTVRIKWNSLNELEQHSLQENCLASKPYLKFTPKRINQEERDGGHISYRNDLVNYGIDGLLANWKQQKWIYSRLFDQWNALRVSALTEMLKTKQITISLSEGKLSVVIPDPCVDTNAAFQWGGTELLQRCGKIDMEQVKLLAAKGYYSMTEVQKHLKVVDVRTKYILLTLTSERNMMEGMIQQSNRYSWVNLRSQKGWEV</sequence>
<dbReference type="RefSeq" id="WP_024630803.1">
    <property type="nucleotide sequence ID" value="NZ_JABMCB010000176.1"/>
</dbReference>
<evidence type="ECO:0000313" key="2">
    <source>
        <dbReference type="Proteomes" id="UP000526125"/>
    </source>
</evidence>
<dbReference type="Proteomes" id="UP000526125">
    <property type="component" value="Unassembled WGS sequence"/>
</dbReference>
<organism evidence="1 2">
    <name type="scientific">Paenibacillus xylanilyticus</name>
    <dbReference type="NCBI Taxonomy" id="248903"/>
    <lineage>
        <taxon>Bacteria</taxon>
        <taxon>Bacillati</taxon>
        <taxon>Bacillota</taxon>
        <taxon>Bacilli</taxon>
        <taxon>Bacillales</taxon>
        <taxon>Paenibacillaceae</taxon>
        <taxon>Paenibacillus</taxon>
    </lineage>
</organism>
<dbReference type="EMBL" id="JABMCB010000176">
    <property type="protein sequence ID" value="NUU75699.1"/>
    <property type="molecule type" value="Genomic_DNA"/>
</dbReference>
<name>A0A7Y6EVG3_9BACL</name>
<reference evidence="1 2" key="1">
    <citation type="submission" date="2020-05" db="EMBL/GenBank/DDBJ databases">
        <title>Genome Sequencing of Type Strains.</title>
        <authorList>
            <person name="Lemaire J.F."/>
            <person name="Inderbitzin P."/>
            <person name="Gregorio O.A."/>
            <person name="Collins S.B."/>
            <person name="Wespe N."/>
            <person name="Knight-Connoni V."/>
        </authorList>
    </citation>
    <scope>NUCLEOTIDE SEQUENCE [LARGE SCALE GENOMIC DNA]</scope>
    <source>
        <strain evidence="1 2">LMG 21957</strain>
    </source>
</reference>
<proteinExistence type="predicted"/>
<keyword evidence="2" id="KW-1185">Reference proteome</keyword>
<accession>A0A7Y6EVG3</accession>
<dbReference type="AlphaFoldDB" id="A0A7Y6EVG3"/>